<name>A0A915K508_ROMCU</name>
<organism evidence="1 2">
    <name type="scientific">Romanomermis culicivorax</name>
    <name type="common">Nematode worm</name>
    <dbReference type="NCBI Taxonomy" id="13658"/>
    <lineage>
        <taxon>Eukaryota</taxon>
        <taxon>Metazoa</taxon>
        <taxon>Ecdysozoa</taxon>
        <taxon>Nematoda</taxon>
        <taxon>Enoplea</taxon>
        <taxon>Dorylaimia</taxon>
        <taxon>Mermithida</taxon>
        <taxon>Mermithoidea</taxon>
        <taxon>Mermithidae</taxon>
        <taxon>Romanomermis</taxon>
    </lineage>
</organism>
<accession>A0A915K508</accession>
<dbReference type="AlphaFoldDB" id="A0A915K508"/>
<keyword evidence="1" id="KW-1185">Reference proteome</keyword>
<protein>
    <submittedName>
        <fullName evidence="2">Uncharacterized protein</fullName>
    </submittedName>
</protein>
<evidence type="ECO:0000313" key="1">
    <source>
        <dbReference type="Proteomes" id="UP000887565"/>
    </source>
</evidence>
<reference evidence="2" key="1">
    <citation type="submission" date="2022-11" db="UniProtKB">
        <authorList>
            <consortium name="WormBaseParasite"/>
        </authorList>
    </citation>
    <scope>IDENTIFICATION</scope>
</reference>
<proteinExistence type="predicted"/>
<dbReference type="Proteomes" id="UP000887565">
    <property type="component" value="Unplaced"/>
</dbReference>
<dbReference type="WBParaSite" id="nRc.2.0.1.t33418-RA">
    <property type="protein sequence ID" value="nRc.2.0.1.t33418-RA"/>
    <property type="gene ID" value="nRc.2.0.1.g33418"/>
</dbReference>
<evidence type="ECO:0000313" key="2">
    <source>
        <dbReference type="WBParaSite" id="nRc.2.0.1.t33418-RA"/>
    </source>
</evidence>
<sequence>MDHQQPSYCSACRYAVRFLFGHMCVCRHDVHVQTNRYTEEDYMQQ</sequence>